<feature type="transmembrane region" description="Helical" evidence="1">
    <location>
        <begin position="98"/>
        <end position="117"/>
    </location>
</feature>
<evidence type="ECO:0000313" key="3">
    <source>
        <dbReference type="Proteomes" id="UP000613266"/>
    </source>
</evidence>
<reference evidence="2" key="1">
    <citation type="submission" date="2020-12" db="EMBL/GenBank/DDBJ databases">
        <title>The genome sequence of Inhella sp. 1Y17.</title>
        <authorList>
            <person name="Liu Y."/>
        </authorList>
    </citation>
    <scope>NUCLEOTIDE SEQUENCE</scope>
    <source>
        <strain evidence="2">1Y17</strain>
    </source>
</reference>
<sequence>MYPREQWTTFWIVACVLFGLLLARNGVNKASIIVCGVAAVLLCIPFYFATRDRSKPPSRTERSLAFAWMIFRRTLGIFFGGAMVAGAGVAFVKGPFGPGESVFLLLIGLCVLWATWFGQGYKKHTFTDDLDLHRENKRRYRWWC</sequence>
<keyword evidence="3" id="KW-1185">Reference proteome</keyword>
<name>A0A931NH35_9BURK</name>
<keyword evidence="1" id="KW-1133">Transmembrane helix</keyword>
<evidence type="ECO:0000256" key="1">
    <source>
        <dbReference type="SAM" id="Phobius"/>
    </source>
</evidence>
<dbReference type="RefSeq" id="WP_198109704.1">
    <property type="nucleotide sequence ID" value="NZ_JAEDAK010000002.1"/>
</dbReference>
<accession>A0A931NH35</accession>
<comment type="caution">
    <text evidence="2">The sequence shown here is derived from an EMBL/GenBank/DDBJ whole genome shotgun (WGS) entry which is preliminary data.</text>
</comment>
<feature type="transmembrane region" description="Helical" evidence="1">
    <location>
        <begin position="30"/>
        <end position="49"/>
    </location>
</feature>
<gene>
    <name evidence="2" type="ORF">I7X39_04165</name>
</gene>
<keyword evidence="1" id="KW-0812">Transmembrane</keyword>
<dbReference type="AlphaFoldDB" id="A0A931NH35"/>
<keyword evidence="1" id="KW-0472">Membrane</keyword>
<proteinExistence type="predicted"/>
<feature type="transmembrane region" description="Helical" evidence="1">
    <location>
        <begin position="7"/>
        <end position="24"/>
    </location>
</feature>
<organism evidence="2 3">
    <name type="scientific">Inhella proteolytica</name>
    <dbReference type="NCBI Taxonomy" id="2795029"/>
    <lineage>
        <taxon>Bacteria</taxon>
        <taxon>Pseudomonadati</taxon>
        <taxon>Pseudomonadota</taxon>
        <taxon>Betaproteobacteria</taxon>
        <taxon>Burkholderiales</taxon>
        <taxon>Sphaerotilaceae</taxon>
        <taxon>Inhella</taxon>
    </lineage>
</organism>
<dbReference type="Proteomes" id="UP000613266">
    <property type="component" value="Unassembled WGS sequence"/>
</dbReference>
<protein>
    <submittedName>
        <fullName evidence="2">Uncharacterized protein</fullName>
    </submittedName>
</protein>
<feature type="transmembrane region" description="Helical" evidence="1">
    <location>
        <begin position="70"/>
        <end position="92"/>
    </location>
</feature>
<dbReference type="EMBL" id="JAEDAK010000002">
    <property type="protein sequence ID" value="MBH9576095.1"/>
    <property type="molecule type" value="Genomic_DNA"/>
</dbReference>
<evidence type="ECO:0000313" key="2">
    <source>
        <dbReference type="EMBL" id="MBH9576095.1"/>
    </source>
</evidence>